<accession>A0A7M2WWX3</accession>
<dbReference type="RefSeq" id="WP_206292960.1">
    <property type="nucleotide sequence ID" value="NZ_CP063458.1"/>
</dbReference>
<gene>
    <name evidence="5" type="ORF">IPV69_00555</name>
</gene>
<dbReference type="Proteomes" id="UP000593765">
    <property type="component" value="Chromosome"/>
</dbReference>
<dbReference type="EMBL" id="CP063458">
    <property type="protein sequence ID" value="QOV89899.1"/>
    <property type="molecule type" value="Genomic_DNA"/>
</dbReference>
<dbReference type="PANTHER" id="PTHR45586:SF1">
    <property type="entry name" value="LIPOPOLYSACCHARIDE ASSEMBLY PROTEIN B"/>
    <property type="match status" value="1"/>
</dbReference>
<feature type="compositionally biased region" description="Polar residues" evidence="4">
    <location>
        <begin position="1"/>
        <end position="13"/>
    </location>
</feature>
<evidence type="ECO:0000256" key="2">
    <source>
        <dbReference type="ARBA" id="ARBA00022803"/>
    </source>
</evidence>
<evidence type="ECO:0000313" key="5">
    <source>
        <dbReference type="EMBL" id="QOV89899.1"/>
    </source>
</evidence>
<organism evidence="5 6">
    <name type="scientific">Humisphaera borealis</name>
    <dbReference type="NCBI Taxonomy" id="2807512"/>
    <lineage>
        <taxon>Bacteria</taxon>
        <taxon>Pseudomonadati</taxon>
        <taxon>Planctomycetota</taxon>
        <taxon>Phycisphaerae</taxon>
        <taxon>Tepidisphaerales</taxon>
        <taxon>Tepidisphaeraceae</taxon>
        <taxon>Humisphaera</taxon>
    </lineage>
</organism>
<evidence type="ECO:0000256" key="1">
    <source>
        <dbReference type="ARBA" id="ARBA00022737"/>
    </source>
</evidence>
<reference evidence="5 6" key="1">
    <citation type="submission" date="2020-10" db="EMBL/GenBank/DDBJ databases">
        <title>Wide distribution of Phycisphaera-like planctomycetes from WD2101 soil group in peatlands and genome analysis of the first cultivated representative.</title>
        <authorList>
            <person name="Dedysh S.N."/>
            <person name="Beletsky A.V."/>
            <person name="Ivanova A."/>
            <person name="Kulichevskaya I.S."/>
            <person name="Suzina N.E."/>
            <person name="Philippov D.A."/>
            <person name="Rakitin A.L."/>
            <person name="Mardanov A.V."/>
            <person name="Ravin N.V."/>
        </authorList>
    </citation>
    <scope>NUCLEOTIDE SEQUENCE [LARGE SCALE GENOMIC DNA]</scope>
    <source>
        <strain evidence="5 6">M1803</strain>
    </source>
</reference>
<protein>
    <submittedName>
        <fullName evidence="5">Tetratricopeptide repeat protein</fullName>
    </submittedName>
</protein>
<keyword evidence="2 3" id="KW-0802">TPR repeat</keyword>
<feature type="repeat" description="TPR" evidence="3">
    <location>
        <begin position="602"/>
        <end position="635"/>
    </location>
</feature>
<dbReference type="Pfam" id="PF13432">
    <property type="entry name" value="TPR_16"/>
    <property type="match status" value="3"/>
</dbReference>
<evidence type="ECO:0000256" key="3">
    <source>
        <dbReference type="PROSITE-ProRule" id="PRU00339"/>
    </source>
</evidence>
<feature type="compositionally biased region" description="Basic and acidic residues" evidence="4">
    <location>
        <begin position="14"/>
        <end position="24"/>
    </location>
</feature>
<dbReference type="AlphaFoldDB" id="A0A7M2WWX3"/>
<dbReference type="InterPro" id="IPR011990">
    <property type="entry name" value="TPR-like_helical_dom_sf"/>
</dbReference>
<dbReference type="Gene3D" id="1.25.40.10">
    <property type="entry name" value="Tetratricopeptide repeat domain"/>
    <property type="match status" value="3"/>
</dbReference>
<dbReference type="SUPFAM" id="SSF48452">
    <property type="entry name" value="TPR-like"/>
    <property type="match status" value="3"/>
</dbReference>
<evidence type="ECO:0000313" key="6">
    <source>
        <dbReference type="Proteomes" id="UP000593765"/>
    </source>
</evidence>
<dbReference type="InterPro" id="IPR051012">
    <property type="entry name" value="CellSynth/LPSAsmb/PSIAsmb"/>
</dbReference>
<dbReference type="PROSITE" id="PS50005">
    <property type="entry name" value="TPR"/>
    <property type="match status" value="4"/>
</dbReference>
<dbReference type="KEGG" id="hbs:IPV69_00555"/>
<keyword evidence="6" id="KW-1185">Reference proteome</keyword>
<dbReference type="SMART" id="SM00028">
    <property type="entry name" value="TPR"/>
    <property type="match status" value="6"/>
</dbReference>
<keyword evidence="1" id="KW-0677">Repeat</keyword>
<feature type="repeat" description="TPR" evidence="3">
    <location>
        <begin position="523"/>
        <end position="556"/>
    </location>
</feature>
<dbReference type="PANTHER" id="PTHR45586">
    <property type="entry name" value="TPR REPEAT-CONTAINING PROTEIN PA4667"/>
    <property type="match status" value="1"/>
</dbReference>
<proteinExistence type="predicted"/>
<feature type="repeat" description="TPR" evidence="3">
    <location>
        <begin position="304"/>
        <end position="337"/>
    </location>
</feature>
<evidence type="ECO:0000256" key="4">
    <source>
        <dbReference type="SAM" id="MobiDB-lite"/>
    </source>
</evidence>
<feature type="repeat" description="TPR" evidence="3">
    <location>
        <begin position="156"/>
        <end position="189"/>
    </location>
</feature>
<feature type="region of interest" description="Disordered" evidence="4">
    <location>
        <begin position="1"/>
        <end position="31"/>
    </location>
</feature>
<dbReference type="Pfam" id="PF13174">
    <property type="entry name" value="TPR_6"/>
    <property type="match status" value="1"/>
</dbReference>
<dbReference type="InterPro" id="IPR019734">
    <property type="entry name" value="TPR_rpt"/>
</dbReference>
<sequence>MATIGSNPEPSRSVSERAPGERRPGSSLDVSTLAPGSRFGRLWQFPLLLISLGLFGYAGYRLIDPQPGPTIDQQLDAAGKLLQNDRAEAATEVLRAVLLEDEKRKLTEPQRGRAHLYLAQAVEQVQQTRRLDLPANHERIVEYSRIAEKNGVHLDSTALRRVAESFEALGKTSDALAAYRRAISADADKAPSLRRKVIDLLVARNERTEAESQIREYLADTRLTQSERSWAIGEQSRLLVDRLMFAQARDLLAEAIKQEQDPALLGQFHYRLGYCDWKLGDDKSAERYLRLARNQLQVSQPEDAESALLLGRILLERKAYAEAISFFNTVIVSHPDAGAAIPSRLGRGLSRIEAGVDTSDAGMQDLTSAVADIAAKPSRDGMKPDAIKVLTQAGRVMTARENFGAALELLSLEQSLEPTPSAEFFGRMSRVFERHAQQLEKTLKTEPEGPARVKKWQQWRDTLVRAADAAVAHSRGMTLNDDTGYGEALWRGIDLYDRAGSLSQAIGALELFVAERPTDPLAPDALLRLGKAYHAAGQFDRAIDAFKRNQFRYERTLAAQKSGVPLAKSYIAKGPASYAKAEDALQATLQSPLLTPDADEFRQALLELAELYYRTARYEEAVAKLEELTTRYPNDDRKGQLLFLMADSYRKSALLLASAGKPTTAPTDAASVAQEEAARAERSAARLDRLTKARKLYDQTLDQYRVVPPKAELDQLYFKLAHFYRADCVYDIGQYEEAIRLYDGAALRFQDDPSALTAYVQIVNAFAALGRNGEARTASERARWLLQRMPPAAFKEAQRSMPQASWENWVKWTKAIDATADGK</sequence>
<name>A0A7M2WWX3_9BACT</name>